<organism evidence="2 3">
    <name type="scientific">[Bacteroides] pectinophilus ATCC 43243</name>
    <dbReference type="NCBI Taxonomy" id="483218"/>
    <lineage>
        <taxon>Bacteria</taxon>
        <taxon>Bacillati</taxon>
        <taxon>Bacillota</taxon>
        <taxon>Clostridia</taxon>
        <taxon>Eubacteriales</taxon>
    </lineage>
</organism>
<sequence length="640" mass="72613">MTTVSIILYICGDEDVDTVLATAKSMALCDVYEAAAVCADNCDVYREELEKLGIAFADASGRDYSTISQFKNAAISYTSGDYMIYIAPGEIIDDGIISRLMTPEDYRCLTLPELIEKGAGRLERIAISRKFAAEYSGFNDRLGCGEDFELAARALALEDNIAEKGTNVRIIMSEQSCVMLYQEHYLMYAYVFGRYAAQLQAAECFDRLLAKYITEADAYGIGQYFTSELELMIAKKDEYYRIDDAIRPVVIYMGDPICFNVLKSFAYEFANSLKQCGVPVIMYDMAEHGTGGLARFVGNRYRAVVGFQTALFSVKMKDSNELVNNLIEAPKFNFLYDHPLYLYYHFTLPLDRYYVLTQDENYADYINRHYPAIKAGRHLPPAGIELLQSEQTVWDDRVYDVVFVASYHDYRERMAALERECRPEVKDIAYRLLEKMKDNPNMTSEAALADVIHECGEPACTVDEADAFAATLTDCMDVCRIVMFYYREKVIEAILDAGITLHVFGSSWNNCPLAVRDNLIIHPDVSYREGIKLMGQAKVALNIMSWHKAGMTERIANTMLNHTVCLTDKTTYLEKHFTNGRDIVMYDLERIDELPGMIKNLLADDAKMRAIAEAGYENASANHRWINRARDFVELLDGLE</sequence>
<reference evidence="2 3" key="2">
    <citation type="submission" date="2008-11" db="EMBL/GenBank/DDBJ databases">
        <authorList>
            <person name="Fulton L."/>
            <person name="Clifton S."/>
            <person name="Fulton B."/>
            <person name="Xu J."/>
            <person name="Minx P."/>
            <person name="Pepin K.H."/>
            <person name="Johnson M."/>
            <person name="Bhonagiri V."/>
            <person name="Nash W.E."/>
            <person name="Mardis E.R."/>
            <person name="Wilson R.K."/>
        </authorList>
    </citation>
    <scope>NUCLEOTIDE SEQUENCE [LARGE SCALE GENOMIC DNA]</scope>
    <source>
        <strain evidence="2 3">ATCC 43243</strain>
    </source>
</reference>
<accession>B7AWU2</accession>
<evidence type="ECO:0000259" key="1">
    <source>
        <dbReference type="Pfam" id="PF13524"/>
    </source>
</evidence>
<dbReference type="Pfam" id="PF13524">
    <property type="entry name" value="Glyco_trans_1_2"/>
    <property type="match status" value="1"/>
</dbReference>
<dbReference type="Proteomes" id="UP000003136">
    <property type="component" value="Unassembled WGS sequence"/>
</dbReference>
<comment type="caution">
    <text evidence="2">The sequence shown here is derived from an EMBL/GenBank/DDBJ whole genome shotgun (WGS) entry which is preliminary data.</text>
</comment>
<reference evidence="2 3" key="1">
    <citation type="submission" date="2008-11" db="EMBL/GenBank/DDBJ databases">
        <title>Draft genome sequence of Bacteroides pectinophilus (ATCC 43243).</title>
        <authorList>
            <person name="Sudarsanam P."/>
            <person name="Ley R."/>
            <person name="Guruge J."/>
            <person name="Turnbaugh P.J."/>
            <person name="Mahowald M."/>
            <person name="Liep D."/>
            <person name="Gordon J."/>
        </authorList>
    </citation>
    <scope>NUCLEOTIDE SEQUENCE [LARGE SCALE GENOMIC DNA]</scope>
    <source>
        <strain evidence="2 3">ATCC 43243</strain>
    </source>
</reference>
<evidence type="ECO:0000313" key="2">
    <source>
        <dbReference type="EMBL" id="EEC56683.1"/>
    </source>
</evidence>
<protein>
    <recommendedName>
        <fullName evidence="1">Spore protein YkvP/CgeB glycosyl transferase-like domain-containing protein</fullName>
    </recommendedName>
</protein>
<proteinExistence type="predicted"/>
<dbReference type="AlphaFoldDB" id="B7AWU2"/>
<feature type="domain" description="Spore protein YkvP/CgeB glycosyl transferase-like" evidence="1">
    <location>
        <begin position="488"/>
        <end position="633"/>
    </location>
</feature>
<evidence type="ECO:0000313" key="3">
    <source>
        <dbReference type="Proteomes" id="UP000003136"/>
    </source>
</evidence>
<dbReference type="STRING" id="483218.BACPEC_03192"/>
<name>B7AWU2_9FIRM</name>
<keyword evidence="3" id="KW-1185">Reference proteome</keyword>
<dbReference type="InterPro" id="IPR055259">
    <property type="entry name" value="YkvP/CgeB_Glyco_trans-like"/>
</dbReference>
<dbReference type="EMBL" id="ABVQ01000037">
    <property type="protein sequence ID" value="EEC56683.1"/>
    <property type="molecule type" value="Genomic_DNA"/>
</dbReference>
<dbReference type="HOGENOM" id="CLU_037740_0_0_9"/>
<gene>
    <name evidence="2" type="ORF">BACPEC_03192</name>
</gene>
<dbReference type="eggNOG" id="COG4641">
    <property type="taxonomic scope" value="Bacteria"/>
</dbReference>